<dbReference type="PANTHER" id="PTHR43833">
    <property type="entry name" value="POTASSIUM CHANNEL PROTEIN 2-RELATED-RELATED"/>
    <property type="match status" value="1"/>
</dbReference>
<dbReference type="SUPFAM" id="SSF51735">
    <property type="entry name" value="NAD(P)-binding Rossmann-fold domains"/>
    <property type="match status" value="2"/>
</dbReference>
<gene>
    <name evidence="2" type="ORF">A4W93_13740</name>
</gene>
<reference evidence="2 3" key="1">
    <citation type="submission" date="2016-04" db="EMBL/GenBank/DDBJ databases">
        <title>Complete genome sequence of natural rubber-degrading, novel Gram-negative bacterium, Rhizobacter gummiphilus strain NS21.</title>
        <authorList>
            <person name="Tabata M."/>
            <person name="Kasai D."/>
            <person name="Fukuda M."/>
        </authorList>
    </citation>
    <scope>NUCLEOTIDE SEQUENCE [LARGE SCALE GENOMIC DNA]</scope>
    <source>
        <strain evidence="2 3">NS21</strain>
    </source>
</reference>
<name>A0A1W6L9J6_9BURK</name>
<dbReference type="PROSITE" id="PS51201">
    <property type="entry name" value="RCK_N"/>
    <property type="match status" value="2"/>
</dbReference>
<dbReference type="OrthoDB" id="9781411at2"/>
<dbReference type="STRING" id="946333.A4W93_13740"/>
<dbReference type="Proteomes" id="UP000193427">
    <property type="component" value="Chromosome"/>
</dbReference>
<dbReference type="KEGG" id="rgu:A4W93_13740"/>
<dbReference type="InterPro" id="IPR003148">
    <property type="entry name" value="RCK_N"/>
</dbReference>
<dbReference type="AlphaFoldDB" id="A0A1W6L9J6"/>
<evidence type="ECO:0000259" key="1">
    <source>
        <dbReference type="PROSITE" id="PS51201"/>
    </source>
</evidence>
<dbReference type="EMBL" id="CP015118">
    <property type="protein sequence ID" value="ARN20874.1"/>
    <property type="molecule type" value="Genomic_DNA"/>
</dbReference>
<feature type="domain" description="RCK N-terminal" evidence="1">
    <location>
        <begin position="130"/>
        <end position="252"/>
    </location>
</feature>
<organism evidence="2 3">
    <name type="scientific">Piscinibacter gummiphilus</name>
    <dbReference type="NCBI Taxonomy" id="946333"/>
    <lineage>
        <taxon>Bacteria</taxon>
        <taxon>Pseudomonadati</taxon>
        <taxon>Pseudomonadota</taxon>
        <taxon>Betaproteobacteria</taxon>
        <taxon>Burkholderiales</taxon>
        <taxon>Sphaerotilaceae</taxon>
        <taxon>Piscinibacter</taxon>
    </lineage>
</organism>
<proteinExistence type="predicted"/>
<evidence type="ECO:0000313" key="2">
    <source>
        <dbReference type="EMBL" id="ARN20874.1"/>
    </source>
</evidence>
<dbReference type="SUPFAM" id="SSF81324">
    <property type="entry name" value="Voltage-gated potassium channels"/>
    <property type="match status" value="1"/>
</dbReference>
<keyword evidence="3" id="KW-1185">Reference proteome</keyword>
<protein>
    <recommendedName>
        <fullName evidence="1">RCK N-terminal domain-containing protein</fullName>
    </recommendedName>
</protein>
<sequence length="574" mass="63197">MIGPDGRAQHGVFILLRRLRVPLVLLIVSYSVAIAGFTVVTGYTPEGRPWQMSFFHAVYFVSFLGTTIGLGEIPYPFSDAQRLWALLSIYTTVLAWLYGIGAVFSTLQDPLFRRILHENRAFSGVRRMREPFYLICGYDDSGTLVARELAEAGVRTVVVDKNPERVDAVEVDQLRQQVPALVADASDPRALTLAGIANGRCAGVVALTGDDSINVNIALAARLLNPKSEVICAARWHHKQPEMAAVGADHIINPFDTFAERLVLALQAPSLHIIYEALTIQNANAMGTPRILPHGRWIVCGHGPFGRTVRRHLEKAGIQVIVMEEHADDDLPDGSVAGSPTRAETWRAARVETADGVVVCGPDDTENLTACLTARKLNADVFLAVRQNERRNSPMFRAAPVDLSVLSGYIVAAEVLRIIRAPQLSYFMRLARQQKEEWAHNLLMSMREHIGDDTVESWSVTMDREEAPAVVAALRSGRVVRVGDVMSAPDNRDLRLSAVPLLLQRANEKVLLPGDEEVLAEGDRLLLCGREVATSRMRWTVRDDTVLAYVLDGIASNRRVPWPALPPLPPGSNC</sequence>
<feature type="domain" description="RCK N-terminal" evidence="1">
    <location>
        <begin position="294"/>
        <end position="405"/>
    </location>
</feature>
<dbReference type="Gene3D" id="3.40.50.720">
    <property type="entry name" value="NAD(P)-binding Rossmann-like Domain"/>
    <property type="match status" value="2"/>
</dbReference>
<dbReference type="InterPro" id="IPR036291">
    <property type="entry name" value="NAD(P)-bd_dom_sf"/>
</dbReference>
<dbReference type="InterPro" id="IPR050721">
    <property type="entry name" value="Trk_Ktr_HKT_K-transport"/>
</dbReference>
<dbReference type="Pfam" id="PF02254">
    <property type="entry name" value="TrkA_N"/>
    <property type="match status" value="2"/>
</dbReference>
<dbReference type="RefSeq" id="WP_085751154.1">
    <property type="nucleotide sequence ID" value="NZ_BSPR01000007.1"/>
</dbReference>
<dbReference type="GO" id="GO:0006813">
    <property type="term" value="P:potassium ion transport"/>
    <property type="evidence" value="ECO:0007669"/>
    <property type="project" value="InterPro"/>
</dbReference>
<evidence type="ECO:0000313" key="3">
    <source>
        <dbReference type="Proteomes" id="UP000193427"/>
    </source>
</evidence>
<accession>A0A1W6L9J6</accession>